<keyword evidence="11" id="KW-1185">Reference proteome</keyword>
<evidence type="ECO:0000256" key="3">
    <source>
        <dbReference type="ARBA" id="ARBA00012834"/>
    </source>
</evidence>
<comment type="catalytic activity">
    <reaction evidence="1 8">
        <text>[phosphatase 2A protein]-C-terminal L-leucine + S-adenosyl-L-methionine = [phosphatase 2A protein]-C-terminal L-leucine methyl ester + S-adenosyl-L-homocysteine</text>
        <dbReference type="Rhea" id="RHEA:48544"/>
        <dbReference type="Rhea" id="RHEA-COMP:12134"/>
        <dbReference type="Rhea" id="RHEA-COMP:12135"/>
        <dbReference type="ChEBI" id="CHEBI:57856"/>
        <dbReference type="ChEBI" id="CHEBI:59789"/>
        <dbReference type="ChEBI" id="CHEBI:90516"/>
        <dbReference type="ChEBI" id="CHEBI:90517"/>
        <dbReference type="EC" id="2.1.1.233"/>
    </reaction>
</comment>
<comment type="similarity">
    <text evidence="2 8">Belongs to the methyltransferase superfamily. LCMT family.</text>
</comment>
<evidence type="ECO:0000256" key="9">
    <source>
        <dbReference type="PIRSR" id="PIRSR016305-1"/>
    </source>
</evidence>
<dbReference type="STRING" id="56484.A0A1Y2F6C0"/>
<keyword evidence="5 8" id="KW-0489">Methyltransferase</keyword>
<dbReference type="OMA" id="IIYEPIR"/>
<evidence type="ECO:0000313" key="11">
    <source>
        <dbReference type="Proteomes" id="UP000193685"/>
    </source>
</evidence>
<dbReference type="GO" id="GO:0032259">
    <property type="term" value="P:methylation"/>
    <property type="evidence" value="ECO:0007669"/>
    <property type="project" value="UniProtKB-KW"/>
</dbReference>
<dbReference type="PANTHER" id="PTHR13600:SF21">
    <property type="entry name" value="LEUCINE CARBOXYL METHYLTRANSFERASE 1"/>
    <property type="match status" value="1"/>
</dbReference>
<feature type="binding site" evidence="9">
    <location>
        <position position="177"/>
    </location>
    <ligand>
        <name>S-adenosyl-L-methionine</name>
        <dbReference type="ChEBI" id="CHEBI:59789"/>
    </ligand>
</feature>
<protein>
    <recommendedName>
        <fullName evidence="4 8">Leucine carboxyl methyltransferase 1</fullName>
        <ecNumber evidence="3 8">2.1.1.233</ecNumber>
    </recommendedName>
</protein>
<comment type="caution">
    <text evidence="10">The sequence shown here is derived from an EMBL/GenBank/DDBJ whole genome shotgun (WGS) entry which is preliminary data.</text>
</comment>
<gene>
    <name evidence="10" type="ORF">BCR37DRAFT_349663</name>
</gene>
<comment type="function">
    <text evidence="8">Methylates the carboxyl group of the C-terminal leucine residue of protein phosphatase 2A catalytic subunits to form alpha-leucine ester residues.</text>
</comment>
<dbReference type="InterPro" id="IPR007213">
    <property type="entry name" value="Ppm1/Ppm2/Tcmp"/>
</dbReference>
<dbReference type="InterPro" id="IPR016651">
    <property type="entry name" value="LCMT1"/>
</dbReference>
<dbReference type="EC" id="2.1.1.233" evidence="3 8"/>
<dbReference type="RefSeq" id="XP_040723760.1">
    <property type="nucleotide sequence ID" value="XM_040867940.1"/>
</dbReference>
<keyword evidence="6 8" id="KW-0808">Transferase</keyword>
<evidence type="ECO:0000256" key="4">
    <source>
        <dbReference type="ARBA" id="ARBA00017497"/>
    </source>
</evidence>
<dbReference type="SUPFAM" id="SSF53335">
    <property type="entry name" value="S-adenosyl-L-methionine-dependent methyltransferases"/>
    <property type="match status" value="1"/>
</dbReference>
<evidence type="ECO:0000256" key="6">
    <source>
        <dbReference type="ARBA" id="ARBA00022679"/>
    </source>
</evidence>
<evidence type="ECO:0000256" key="2">
    <source>
        <dbReference type="ARBA" id="ARBA00010703"/>
    </source>
</evidence>
<name>A0A1Y2F6C0_PROLT</name>
<sequence>MDTPITRTDDDALAARASAVKLGYWQDDYIKHFCKQADRKAPVINRGTYLRTRAIDQACARFLQLPETGTKQIISLGAGSDTRFFRLAQPFVVDGTDIPFKYHELDFPHVTQRKAMTLTTKKALKDVLHYQTTCTVNARAGSIYSSHYNLHPIDLRSLHETELPGVDMSLPTLIISEVCLIYMDLEKADRVLSWTKRFTSAGVVLYEPIGGNDAFGKMMVKNLASRGLQLKTLEQYATLALQQERLLHVGGMTHAQASDMNALERDLPQEERERIAKLEMFDEVEEWKMLAAHYCFAIGWRGPSAEAMLSLR</sequence>
<evidence type="ECO:0000256" key="7">
    <source>
        <dbReference type="ARBA" id="ARBA00022691"/>
    </source>
</evidence>
<dbReference type="Pfam" id="PF04072">
    <property type="entry name" value="LCM"/>
    <property type="match status" value="1"/>
</dbReference>
<dbReference type="OrthoDB" id="203237at2759"/>
<evidence type="ECO:0000313" key="10">
    <source>
        <dbReference type="EMBL" id="ORY79389.1"/>
    </source>
</evidence>
<dbReference type="AlphaFoldDB" id="A0A1Y2F6C0"/>
<dbReference type="GO" id="GO:0018423">
    <property type="term" value="F:protein C-terminal leucine carboxyl O-methyltransferase activity"/>
    <property type="evidence" value="ECO:0007669"/>
    <property type="project" value="UniProtKB-EC"/>
</dbReference>
<organism evidence="10 11">
    <name type="scientific">Protomyces lactucae-debilis</name>
    <dbReference type="NCBI Taxonomy" id="2754530"/>
    <lineage>
        <taxon>Eukaryota</taxon>
        <taxon>Fungi</taxon>
        <taxon>Dikarya</taxon>
        <taxon>Ascomycota</taxon>
        <taxon>Taphrinomycotina</taxon>
        <taxon>Taphrinomycetes</taxon>
        <taxon>Taphrinales</taxon>
        <taxon>Protomycetaceae</taxon>
        <taxon>Protomyces</taxon>
    </lineage>
</organism>
<dbReference type="EMBL" id="MCFI01000015">
    <property type="protein sequence ID" value="ORY79389.1"/>
    <property type="molecule type" value="Genomic_DNA"/>
</dbReference>
<accession>A0A1Y2F6C0</accession>
<dbReference type="PIRSF" id="PIRSF016305">
    <property type="entry name" value="LCM_mtfrase"/>
    <property type="match status" value="1"/>
</dbReference>
<feature type="binding site" evidence="9">
    <location>
        <position position="51"/>
    </location>
    <ligand>
        <name>S-adenosyl-L-methionine</name>
        <dbReference type="ChEBI" id="CHEBI:59789"/>
    </ligand>
</feature>
<feature type="binding site" evidence="9">
    <location>
        <position position="77"/>
    </location>
    <ligand>
        <name>S-adenosyl-L-methionine</name>
        <dbReference type="ChEBI" id="CHEBI:59789"/>
    </ligand>
</feature>
<evidence type="ECO:0000256" key="8">
    <source>
        <dbReference type="PIRNR" id="PIRNR016305"/>
    </source>
</evidence>
<evidence type="ECO:0000256" key="1">
    <source>
        <dbReference type="ARBA" id="ARBA00000724"/>
    </source>
</evidence>
<dbReference type="Proteomes" id="UP000193685">
    <property type="component" value="Unassembled WGS sequence"/>
</dbReference>
<proteinExistence type="inferred from homology"/>
<dbReference type="InterPro" id="IPR029063">
    <property type="entry name" value="SAM-dependent_MTases_sf"/>
</dbReference>
<evidence type="ECO:0000256" key="5">
    <source>
        <dbReference type="ARBA" id="ARBA00022603"/>
    </source>
</evidence>
<reference evidence="10 11" key="1">
    <citation type="submission" date="2016-07" db="EMBL/GenBank/DDBJ databases">
        <title>Pervasive Adenine N6-methylation of Active Genes in Fungi.</title>
        <authorList>
            <consortium name="DOE Joint Genome Institute"/>
            <person name="Mondo S.J."/>
            <person name="Dannebaum R.O."/>
            <person name="Kuo R.C."/>
            <person name="Labutti K."/>
            <person name="Haridas S."/>
            <person name="Kuo A."/>
            <person name="Salamov A."/>
            <person name="Ahrendt S.R."/>
            <person name="Lipzen A."/>
            <person name="Sullivan W."/>
            <person name="Andreopoulos W.B."/>
            <person name="Clum A."/>
            <person name="Lindquist E."/>
            <person name="Daum C."/>
            <person name="Ramamoorthy G.K."/>
            <person name="Gryganskyi A."/>
            <person name="Culley D."/>
            <person name="Magnuson J.K."/>
            <person name="James T.Y."/>
            <person name="O'Malley M.A."/>
            <person name="Stajich J.E."/>
            <person name="Spatafora J.W."/>
            <person name="Visel A."/>
            <person name="Grigoriev I.V."/>
        </authorList>
    </citation>
    <scope>NUCLEOTIDE SEQUENCE [LARGE SCALE GENOMIC DNA]</scope>
    <source>
        <strain evidence="10 11">12-1054</strain>
    </source>
</reference>
<dbReference type="Gene3D" id="3.40.50.150">
    <property type="entry name" value="Vaccinia Virus protein VP39"/>
    <property type="match status" value="1"/>
</dbReference>
<feature type="binding site" evidence="9">
    <location>
        <begin position="154"/>
        <end position="155"/>
    </location>
    <ligand>
        <name>S-adenosyl-L-methionine</name>
        <dbReference type="ChEBI" id="CHEBI:59789"/>
    </ligand>
</feature>
<dbReference type="GeneID" id="63784539"/>
<dbReference type="PANTHER" id="PTHR13600">
    <property type="entry name" value="LEUCINE CARBOXYL METHYLTRANSFERASE"/>
    <property type="match status" value="1"/>
</dbReference>
<keyword evidence="7 8" id="KW-0949">S-adenosyl-L-methionine</keyword>